<name>A0A849BHY0_9ACTN</name>
<dbReference type="SUPFAM" id="SSF160104">
    <property type="entry name" value="Acetoacetate decarboxylase-like"/>
    <property type="match status" value="1"/>
</dbReference>
<gene>
    <name evidence="1" type="ORF">HLB09_03590</name>
</gene>
<dbReference type="Pfam" id="PF09844">
    <property type="entry name" value="DUF2071"/>
    <property type="match status" value="1"/>
</dbReference>
<organism evidence="1 2">
    <name type="scientific">Pseudokineococcus marinus</name>
    <dbReference type="NCBI Taxonomy" id="351215"/>
    <lineage>
        <taxon>Bacteria</taxon>
        <taxon>Bacillati</taxon>
        <taxon>Actinomycetota</taxon>
        <taxon>Actinomycetes</taxon>
        <taxon>Kineosporiales</taxon>
        <taxon>Kineosporiaceae</taxon>
        <taxon>Pseudokineococcus</taxon>
    </lineage>
</organism>
<proteinExistence type="predicted"/>
<accession>A0A849BHY0</accession>
<comment type="caution">
    <text evidence="1">The sequence shown here is derived from an EMBL/GenBank/DDBJ whole genome shotgun (WGS) entry which is preliminary data.</text>
</comment>
<evidence type="ECO:0000313" key="1">
    <source>
        <dbReference type="EMBL" id="NNH22181.1"/>
    </source>
</evidence>
<dbReference type="AlphaFoldDB" id="A0A849BHY0"/>
<dbReference type="InterPro" id="IPR023375">
    <property type="entry name" value="ADC_dom_sf"/>
</dbReference>
<dbReference type="Proteomes" id="UP000555552">
    <property type="component" value="Unassembled WGS sequence"/>
</dbReference>
<keyword evidence="2" id="KW-1185">Reference proteome</keyword>
<dbReference type="EMBL" id="JABEMA010000024">
    <property type="protein sequence ID" value="NNH22181.1"/>
    <property type="molecule type" value="Genomic_DNA"/>
</dbReference>
<reference evidence="1 2" key="1">
    <citation type="submission" date="2020-05" db="EMBL/GenBank/DDBJ databases">
        <title>MicrobeNet Type strains.</title>
        <authorList>
            <person name="Nicholson A.C."/>
        </authorList>
    </citation>
    <scope>NUCLEOTIDE SEQUENCE [LARGE SCALE GENOMIC DNA]</scope>
    <source>
        <strain evidence="1 2">JCM 14547</strain>
    </source>
</reference>
<sequence length="243" mass="26638">MGQRWCDLAFLHWAVPPERVRAWMPPGVRPDVVVGPDGEERTYVALVPFRLVGAGVGRGPAVPWLGTFWETNVRLYSVDATGRRGVVFASLDASRLGVVLGARAAFGLPYRWARLRGHERVRDGARELLWTGTTRWPAPRGARSRVAVRVGEPIADDAPDADLAAFLTARWGLHTAHLGRTWHVPNEHGTWSLRRAEVLELDDELLGAAGFGDLARRPPDHVAFAGGTTVRFGLPGSAQAPRR</sequence>
<dbReference type="PANTHER" id="PTHR39186">
    <property type="entry name" value="DUF2071 FAMILY PROTEIN"/>
    <property type="match status" value="1"/>
</dbReference>
<dbReference type="InterPro" id="IPR018644">
    <property type="entry name" value="DUF2071"/>
</dbReference>
<protein>
    <submittedName>
        <fullName evidence="1">DUF2071 domain-containing protein</fullName>
    </submittedName>
</protein>
<evidence type="ECO:0000313" key="2">
    <source>
        <dbReference type="Proteomes" id="UP000555552"/>
    </source>
</evidence>
<dbReference type="PANTHER" id="PTHR39186:SF1">
    <property type="entry name" value="DUF2071 DOMAIN-CONTAINING PROTEIN"/>
    <property type="match status" value="1"/>
</dbReference>